<evidence type="ECO:0000256" key="5">
    <source>
        <dbReference type="ARBA" id="ARBA00032634"/>
    </source>
</evidence>
<dbReference type="GO" id="GO:0000480">
    <property type="term" value="P:endonucleolytic cleavage in 5'-ETS of tricistronic rRNA transcript (SSU-rRNA, 5.8S rRNA, LSU-rRNA)"/>
    <property type="evidence" value="ECO:0007669"/>
    <property type="project" value="TreeGrafter"/>
</dbReference>
<dbReference type="AlphaFoldDB" id="A0A8H7RVS5"/>
<dbReference type="GO" id="GO:0003723">
    <property type="term" value="F:RNA binding"/>
    <property type="evidence" value="ECO:0007669"/>
    <property type="project" value="UniProtKB-KW"/>
</dbReference>
<evidence type="ECO:0000256" key="4">
    <source>
        <dbReference type="ARBA" id="ARBA00023242"/>
    </source>
</evidence>
<name>A0A8H7RVS5_9FUNG</name>
<feature type="compositionally biased region" description="Basic and acidic residues" evidence="6">
    <location>
        <begin position="1"/>
        <end position="15"/>
    </location>
</feature>
<dbReference type="CDD" id="cd12263">
    <property type="entry name" value="RRM_ABT1_like"/>
    <property type="match status" value="1"/>
</dbReference>
<evidence type="ECO:0000256" key="1">
    <source>
        <dbReference type="ARBA" id="ARBA00004604"/>
    </source>
</evidence>
<reference evidence="7 8" key="1">
    <citation type="submission" date="2020-12" db="EMBL/GenBank/DDBJ databases">
        <title>Metabolic potential, ecology and presence of endohyphal bacteria is reflected in genomic diversity of Mucoromycotina.</title>
        <authorList>
            <person name="Muszewska A."/>
            <person name="Okrasinska A."/>
            <person name="Steczkiewicz K."/>
            <person name="Drgas O."/>
            <person name="Orlowska M."/>
            <person name="Perlinska-Lenart U."/>
            <person name="Aleksandrzak-Piekarczyk T."/>
            <person name="Szatraj K."/>
            <person name="Zielenkiewicz U."/>
            <person name="Pilsyk S."/>
            <person name="Malc E."/>
            <person name="Mieczkowski P."/>
            <person name="Kruszewska J.S."/>
            <person name="Biernat P."/>
            <person name="Pawlowska J."/>
        </authorList>
    </citation>
    <scope>NUCLEOTIDE SEQUENCE [LARGE SCALE GENOMIC DNA]</scope>
    <source>
        <strain evidence="7 8">CBS 142.35</strain>
    </source>
</reference>
<evidence type="ECO:0000256" key="2">
    <source>
        <dbReference type="ARBA" id="ARBA00005819"/>
    </source>
</evidence>
<feature type="compositionally biased region" description="Basic and acidic residues" evidence="6">
    <location>
        <begin position="99"/>
        <end position="112"/>
    </location>
</feature>
<dbReference type="InterPro" id="IPR012677">
    <property type="entry name" value="Nucleotide-bd_a/b_plait_sf"/>
</dbReference>
<evidence type="ECO:0000256" key="3">
    <source>
        <dbReference type="ARBA" id="ARBA00022884"/>
    </source>
</evidence>
<accession>A0A8H7RVS5</accession>
<feature type="region of interest" description="Disordered" evidence="6">
    <location>
        <begin position="1"/>
        <end position="134"/>
    </location>
</feature>
<feature type="compositionally biased region" description="Basic and acidic residues" evidence="6">
    <location>
        <begin position="343"/>
        <end position="354"/>
    </location>
</feature>
<dbReference type="EMBL" id="JAEPRB010000366">
    <property type="protein sequence ID" value="KAG2216733.1"/>
    <property type="molecule type" value="Genomic_DNA"/>
</dbReference>
<gene>
    <name evidence="7" type="ORF">INT45_007632</name>
</gene>
<dbReference type="SUPFAM" id="SSF54928">
    <property type="entry name" value="RNA-binding domain, RBD"/>
    <property type="match status" value="1"/>
</dbReference>
<comment type="subcellular location">
    <subcellularLocation>
        <location evidence="1">Nucleus</location>
        <location evidence="1">Nucleolus</location>
    </subcellularLocation>
</comment>
<dbReference type="GO" id="GO:0000447">
    <property type="term" value="P:endonucleolytic cleavage in ITS1 to separate SSU-rRNA from 5.8S rRNA and LSU-rRNA from tricistronic rRNA transcript (SSU-rRNA, 5.8S rRNA, LSU-rRNA)"/>
    <property type="evidence" value="ECO:0007669"/>
    <property type="project" value="TreeGrafter"/>
</dbReference>
<feature type="compositionally biased region" description="Basic and acidic residues" evidence="6">
    <location>
        <begin position="46"/>
        <end position="59"/>
    </location>
</feature>
<keyword evidence="3" id="KW-0694">RNA-binding</keyword>
<dbReference type="InterPro" id="IPR039119">
    <property type="entry name" value="ABT1/Esf2"/>
</dbReference>
<dbReference type="InterPro" id="IPR034353">
    <property type="entry name" value="ABT1/ESF2_RRM"/>
</dbReference>
<dbReference type="PANTHER" id="PTHR12311:SF7">
    <property type="entry name" value="ACTIVATOR OF BASAL TRANSCRIPTION 1"/>
    <property type="match status" value="1"/>
</dbReference>
<proteinExistence type="inferred from homology"/>
<keyword evidence="4" id="KW-0539">Nucleus</keyword>
<feature type="compositionally biased region" description="Acidic residues" evidence="6">
    <location>
        <begin position="60"/>
        <end position="82"/>
    </location>
</feature>
<dbReference type="Gene3D" id="3.30.70.330">
    <property type="match status" value="1"/>
</dbReference>
<dbReference type="Proteomes" id="UP000646827">
    <property type="component" value="Unassembled WGS sequence"/>
</dbReference>
<dbReference type="InterPro" id="IPR035979">
    <property type="entry name" value="RBD_domain_sf"/>
</dbReference>
<dbReference type="OrthoDB" id="287393at2759"/>
<evidence type="ECO:0000313" key="8">
    <source>
        <dbReference type="Proteomes" id="UP000646827"/>
    </source>
</evidence>
<organism evidence="7 8">
    <name type="scientific">Circinella minor</name>
    <dbReference type="NCBI Taxonomy" id="1195481"/>
    <lineage>
        <taxon>Eukaryota</taxon>
        <taxon>Fungi</taxon>
        <taxon>Fungi incertae sedis</taxon>
        <taxon>Mucoromycota</taxon>
        <taxon>Mucoromycotina</taxon>
        <taxon>Mucoromycetes</taxon>
        <taxon>Mucorales</taxon>
        <taxon>Lichtheimiaceae</taxon>
        <taxon>Circinella</taxon>
    </lineage>
</organism>
<dbReference type="GO" id="GO:0000472">
    <property type="term" value="P:endonucleolytic cleavage to generate mature 5'-end of SSU-rRNA from (SSU-rRNA, 5.8S rRNA, LSU-rRNA)"/>
    <property type="evidence" value="ECO:0007669"/>
    <property type="project" value="TreeGrafter"/>
</dbReference>
<keyword evidence="8" id="KW-1185">Reference proteome</keyword>
<sequence length="366" mass="43607">MSIDQQKPKDLFGLDREEDEENQNNDSDIEEQEEQEDNRFSKRRLRQAEDLFSKNNKESDQDDDENNVDDEDDEDESDSDSENDNRKNDSLSEEEEEEKETHSVDHAVDKDGNAILDLDETNNDNKKGKKKKVKKLTPEELEEFEKQQKKTGVCYMSRIPMFMSPTRLREFLSRHAELGRIYLEKEDAKVTAKRRKFHKNKRVNYREGWIEFKDKRQAKRLAEYLNARQVGGKRGNAFYYETWTIKYLPKFKWRHLTEQMAYERKARERRLEAELAQATRENRLYLENVEKAKMHKGMQQKRNQKKRKNNEQDDDTNEKEEDIRRSFRQRPKMASEVASQKPGEGKEAMGRLDDSVKNVLSHVLGK</sequence>
<evidence type="ECO:0000256" key="6">
    <source>
        <dbReference type="SAM" id="MobiDB-lite"/>
    </source>
</evidence>
<feature type="compositionally biased region" description="Acidic residues" evidence="6">
    <location>
        <begin position="16"/>
        <end position="36"/>
    </location>
</feature>
<dbReference type="PANTHER" id="PTHR12311">
    <property type="entry name" value="ACTIVATOR OF BASAL TRANSCRIPTION 1"/>
    <property type="match status" value="1"/>
</dbReference>
<evidence type="ECO:0000313" key="7">
    <source>
        <dbReference type="EMBL" id="KAG2216733.1"/>
    </source>
</evidence>
<dbReference type="GO" id="GO:0005730">
    <property type="term" value="C:nucleolus"/>
    <property type="evidence" value="ECO:0007669"/>
    <property type="project" value="UniProtKB-SubCell"/>
</dbReference>
<dbReference type="GO" id="GO:0034462">
    <property type="term" value="P:small-subunit processome assembly"/>
    <property type="evidence" value="ECO:0007669"/>
    <property type="project" value="TreeGrafter"/>
</dbReference>
<feature type="compositionally biased region" description="Basic residues" evidence="6">
    <location>
        <begin position="293"/>
        <end position="308"/>
    </location>
</feature>
<feature type="region of interest" description="Disordered" evidence="6">
    <location>
        <begin position="286"/>
        <end position="354"/>
    </location>
</feature>
<comment type="similarity">
    <text evidence="2">Belongs to the ESF2/ABP1 family.</text>
</comment>
<protein>
    <recommendedName>
        <fullName evidence="5">18S rRNA factor 2</fullName>
    </recommendedName>
</protein>
<comment type="caution">
    <text evidence="7">The sequence shown here is derived from an EMBL/GenBank/DDBJ whole genome shotgun (WGS) entry which is preliminary data.</text>
</comment>